<evidence type="ECO:0000313" key="1">
    <source>
        <dbReference type="EMBL" id="GAH94749.1"/>
    </source>
</evidence>
<accession>X1KX52</accession>
<dbReference type="EMBL" id="BARV01001321">
    <property type="protein sequence ID" value="GAH94749.1"/>
    <property type="molecule type" value="Genomic_DNA"/>
</dbReference>
<name>X1KX52_9ZZZZ</name>
<proteinExistence type="predicted"/>
<protein>
    <submittedName>
        <fullName evidence="1">Uncharacterized protein</fullName>
    </submittedName>
</protein>
<comment type="caution">
    <text evidence="1">The sequence shown here is derived from an EMBL/GenBank/DDBJ whole genome shotgun (WGS) entry which is preliminary data.</text>
</comment>
<organism evidence="1">
    <name type="scientific">marine sediment metagenome</name>
    <dbReference type="NCBI Taxonomy" id="412755"/>
    <lineage>
        <taxon>unclassified sequences</taxon>
        <taxon>metagenomes</taxon>
        <taxon>ecological metagenomes</taxon>
    </lineage>
</organism>
<gene>
    <name evidence="1" type="ORF">S06H3_03902</name>
</gene>
<dbReference type="AlphaFoldDB" id="X1KX52"/>
<sequence>MKILKMKMADPIFPPGETRTAKATFPVKPEGLACTAELWLTLNGTTKDATSGEIPFVSTGLDQIVNCPVTMPIGEGYAYAVRLSIKVNGIPIMEFLADESVVIPWVGTPTIEW</sequence>
<reference evidence="1" key="1">
    <citation type="journal article" date="2014" name="Front. Microbiol.">
        <title>High frequency of phylogenetically diverse reductive dehalogenase-homologous genes in deep subseafloor sedimentary metagenomes.</title>
        <authorList>
            <person name="Kawai M."/>
            <person name="Futagami T."/>
            <person name="Toyoda A."/>
            <person name="Takaki Y."/>
            <person name="Nishi S."/>
            <person name="Hori S."/>
            <person name="Arai W."/>
            <person name="Tsubouchi T."/>
            <person name="Morono Y."/>
            <person name="Uchiyama I."/>
            <person name="Ito T."/>
            <person name="Fujiyama A."/>
            <person name="Inagaki F."/>
            <person name="Takami H."/>
        </authorList>
    </citation>
    <scope>NUCLEOTIDE SEQUENCE</scope>
    <source>
        <strain evidence="1">Expedition CK06-06</strain>
    </source>
</reference>